<evidence type="ECO:0000313" key="1">
    <source>
        <dbReference type="EMBL" id="PXF56719.1"/>
    </source>
</evidence>
<accession>A0AC61KYB0</accession>
<gene>
    <name evidence="1" type="ORF">C4B59_16465</name>
</gene>
<evidence type="ECO:0000313" key="2">
    <source>
        <dbReference type="Proteomes" id="UP000248329"/>
    </source>
</evidence>
<dbReference type="EMBL" id="PQXF01000088">
    <property type="protein sequence ID" value="PXF56719.1"/>
    <property type="molecule type" value="Genomic_DNA"/>
</dbReference>
<sequence length="195" mass="21624">METIPGNIKEETEDRIVLVREGALIAFIGLFMTVICLVICYATFIAGVDIKGGLLERIGSLIIPPAFTVIGILILWEGLSSREVIIDKKFQSVTIKECTGIKYFNHVEKIPFSRIKTIGVSYCTECHIDHDSPTNDPADSWKITLITIDGGSTPIYCSDDDSTLKIEEIAGKIRKITDKKLPYQSVSDKKNDPDT</sequence>
<name>A0AC61KYB0_9EURY</name>
<reference evidence="1" key="1">
    <citation type="submission" date="2018-01" db="EMBL/GenBank/DDBJ databases">
        <authorList>
            <person name="Krukenberg V."/>
        </authorList>
    </citation>
    <scope>NUCLEOTIDE SEQUENCE</scope>
    <source>
        <strain evidence="1">E20ANME2</strain>
    </source>
</reference>
<dbReference type="Proteomes" id="UP000248329">
    <property type="component" value="Unassembled WGS sequence"/>
</dbReference>
<organism evidence="1 2">
    <name type="scientific">Candidatus Methanogaster sp</name>
    <dbReference type="NCBI Taxonomy" id="3386292"/>
    <lineage>
        <taxon>Archaea</taxon>
        <taxon>Methanobacteriati</taxon>
        <taxon>Methanobacteriota</taxon>
        <taxon>Stenosarchaea group</taxon>
        <taxon>Methanomicrobia</taxon>
        <taxon>Methanosarcinales</taxon>
        <taxon>ANME-2 cluster</taxon>
        <taxon>Candidatus Methanogasteraceae</taxon>
        <taxon>Candidatus Methanogaster</taxon>
    </lineage>
</organism>
<proteinExistence type="predicted"/>
<comment type="caution">
    <text evidence="1">The sequence shown here is derived from an EMBL/GenBank/DDBJ whole genome shotgun (WGS) entry which is preliminary data.</text>
</comment>
<protein>
    <submittedName>
        <fullName evidence="1">Uncharacterized protein</fullName>
    </submittedName>
</protein>